<gene>
    <name evidence="2" type="ORF">A4Z71_00520</name>
</gene>
<dbReference type="STRING" id="535712.A4Z71_00520"/>
<dbReference type="RefSeq" id="WP_070954059.1">
    <property type="nucleotide sequence ID" value="NZ_CP015208.1"/>
</dbReference>
<dbReference type="InterPro" id="IPR027273">
    <property type="entry name" value="Neocarzinostatin-like"/>
</dbReference>
<sequence length="224" mass="23055">MRITRLAAIGTASALIISGLATTPASAATFSASLSKSIGLTAAADTINITLNNLDGDKGVYLRLCEVPANKTERPKKCDGQGKWVSNLLASQVMGAGKADQATALPVKAVFTAEGSTVDCTAVACAVHVRRDHFGGAADTSLDRYYPVSFGAASATATAKAGKLTVVIAGAYGQQAAIKVGSKTYTRTITNNKYTFTIAVPKNKEVKVSAVVARKALVSKTLKG</sequence>
<dbReference type="SUPFAM" id="SSF49319">
    <property type="entry name" value="Actinoxanthin-like"/>
    <property type="match status" value="1"/>
</dbReference>
<evidence type="ECO:0000313" key="3">
    <source>
        <dbReference type="Proteomes" id="UP000243784"/>
    </source>
</evidence>
<keyword evidence="3" id="KW-1185">Reference proteome</keyword>
<reference evidence="2 3" key="1">
    <citation type="journal article" date="2016" name="Biochim. Biophys. Acta">
        <title>Photochemical characterization of actinorhodopsin and its functional existence in the natural host.</title>
        <authorList>
            <person name="Nakamura S."/>
            <person name="Kikukawa T."/>
            <person name="Tamogami J."/>
            <person name="Kamiya M."/>
            <person name="Aizawa T."/>
            <person name="Hahn M.W."/>
            <person name="Ihara K."/>
            <person name="Kamo N."/>
            <person name="Demura M."/>
        </authorList>
    </citation>
    <scope>NUCLEOTIDE SEQUENCE [LARGE SCALE GENOMIC DNA]</scope>
    <source>
        <strain evidence="2 3">MWH-Dar1</strain>
    </source>
</reference>
<dbReference type="AlphaFoldDB" id="A0A1D9DXL1"/>
<dbReference type="Proteomes" id="UP000243784">
    <property type="component" value="Chromosome"/>
</dbReference>
<dbReference type="EMBL" id="CP015208">
    <property type="protein sequence ID" value="AOY55542.1"/>
    <property type="molecule type" value="Genomic_DNA"/>
</dbReference>
<dbReference type="KEGG" id="rpla:A4Z71_00520"/>
<feature type="chain" id="PRO_5009111774" evidence="1">
    <location>
        <begin position="28"/>
        <end position="224"/>
    </location>
</feature>
<organism evidence="2 3">
    <name type="scientific">Candidatus Rhodoluna planktonica</name>
    <dbReference type="NCBI Taxonomy" id="535712"/>
    <lineage>
        <taxon>Bacteria</taxon>
        <taxon>Bacillati</taxon>
        <taxon>Actinomycetota</taxon>
        <taxon>Actinomycetes</taxon>
        <taxon>Micrococcales</taxon>
        <taxon>Microbacteriaceae</taxon>
        <taxon>Luna cluster</taxon>
        <taxon>Luna-1 subcluster</taxon>
        <taxon>Rhodoluna</taxon>
    </lineage>
</organism>
<accession>A0A1D9DXL1</accession>
<keyword evidence="1" id="KW-0732">Signal</keyword>
<proteinExistence type="predicted"/>
<evidence type="ECO:0000256" key="1">
    <source>
        <dbReference type="SAM" id="SignalP"/>
    </source>
</evidence>
<evidence type="ECO:0000313" key="2">
    <source>
        <dbReference type="EMBL" id="AOY55542.1"/>
    </source>
</evidence>
<dbReference type="Gene3D" id="2.60.40.230">
    <property type="entry name" value="Neocarzinostatin-like"/>
    <property type="match status" value="1"/>
</dbReference>
<feature type="signal peptide" evidence="1">
    <location>
        <begin position="1"/>
        <end position="27"/>
    </location>
</feature>
<name>A0A1D9DXL1_9MICO</name>
<protein>
    <submittedName>
        <fullName evidence="2">Uncharacterized protein</fullName>
    </submittedName>
</protein>